<dbReference type="RefSeq" id="WP_026638601.1">
    <property type="nucleotide sequence ID" value="NZ_NEVK01000004.1"/>
</dbReference>
<feature type="compositionally biased region" description="Basic residues" evidence="3">
    <location>
        <begin position="89"/>
        <end position="103"/>
    </location>
</feature>
<dbReference type="HAMAP" id="MF_00460">
    <property type="entry name" value="UPF0125_RnfH"/>
    <property type="match status" value="1"/>
</dbReference>
<gene>
    <name evidence="4" type="ORF">CAL19_08735</name>
</gene>
<dbReference type="InterPro" id="IPR005346">
    <property type="entry name" value="RnfH"/>
</dbReference>
<comment type="caution">
    <text evidence="4">The sequence shown here is derived from an EMBL/GenBank/DDBJ whole genome shotgun (WGS) entry which is preliminary data.</text>
</comment>
<evidence type="ECO:0000256" key="2">
    <source>
        <dbReference type="HAMAP-Rule" id="MF_00460"/>
    </source>
</evidence>
<dbReference type="Proteomes" id="UP000216947">
    <property type="component" value="Unassembled WGS sequence"/>
</dbReference>
<organism evidence="4 5">
    <name type="scientific">Bordetella genomosp. 7</name>
    <dbReference type="NCBI Taxonomy" id="1416805"/>
    <lineage>
        <taxon>Bacteria</taxon>
        <taxon>Pseudomonadati</taxon>
        <taxon>Pseudomonadota</taxon>
        <taxon>Betaproteobacteria</taxon>
        <taxon>Burkholderiales</taxon>
        <taxon>Alcaligenaceae</taxon>
        <taxon>Bordetella</taxon>
    </lineage>
</organism>
<dbReference type="PANTHER" id="PTHR37483">
    <property type="entry name" value="UPF0125 PROTEIN RATB"/>
    <property type="match status" value="1"/>
</dbReference>
<dbReference type="SUPFAM" id="SSF54285">
    <property type="entry name" value="MoaD/ThiS"/>
    <property type="match status" value="1"/>
</dbReference>
<dbReference type="InterPro" id="IPR016155">
    <property type="entry name" value="Mopterin_synth/thiamin_S_b"/>
</dbReference>
<evidence type="ECO:0000313" key="5">
    <source>
        <dbReference type="Proteomes" id="UP000216947"/>
    </source>
</evidence>
<dbReference type="PANTHER" id="PTHR37483:SF1">
    <property type="entry name" value="UPF0125 PROTEIN RATB"/>
    <property type="match status" value="1"/>
</dbReference>
<proteinExistence type="inferred from homology"/>
<dbReference type="Pfam" id="PF03658">
    <property type="entry name" value="Ub-RnfH"/>
    <property type="match status" value="1"/>
</dbReference>
<evidence type="ECO:0000256" key="3">
    <source>
        <dbReference type="SAM" id="MobiDB-lite"/>
    </source>
</evidence>
<protein>
    <recommendedName>
        <fullName evidence="2">UPF0125 protein CAL19_08735</fullName>
    </recommendedName>
</protein>
<sequence length="113" mass="12369">MANEAGTLQVCVCFAESATSAWQRTVRLPASATAADAVRASGFATQYPGRDAWEHGVGIYGKSCQPGTPLSDGDRLEIYRPLTFDPKISRRRRAEHRRAKAARQGRERPPGLL</sequence>
<dbReference type="InterPro" id="IPR037021">
    <property type="entry name" value="RnfH_sf"/>
</dbReference>
<comment type="similarity">
    <text evidence="1 2">Belongs to the UPF0125 (RnfH) family.</text>
</comment>
<feature type="compositionally biased region" description="Basic and acidic residues" evidence="3">
    <location>
        <begin position="104"/>
        <end position="113"/>
    </location>
</feature>
<name>A0A261RC47_9BORD</name>
<reference evidence="5" key="1">
    <citation type="submission" date="2017-05" db="EMBL/GenBank/DDBJ databases">
        <title>Complete and WGS of Bordetella genogroups.</title>
        <authorList>
            <person name="Spilker T."/>
            <person name="Lipuma J."/>
        </authorList>
    </citation>
    <scope>NUCLEOTIDE SEQUENCE [LARGE SCALE GENOMIC DNA]</scope>
    <source>
        <strain evidence="5">AU18089</strain>
    </source>
</reference>
<dbReference type="EMBL" id="NEVK01000004">
    <property type="protein sequence ID" value="OZI22596.1"/>
    <property type="molecule type" value="Genomic_DNA"/>
</dbReference>
<evidence type="ECO:0000256" key="1">
    <source>
        <dbReference type="ARBA" id="ARBA00010645"/>
    </source>
</evidence>
<feature type="region of interest" description="Disordered" evidence="3">
    <location>
        <begin position="89"/>
        <end position="113"/>
    </location>
</feature>
<dbReference type="Gene3D" id="3.10.20.280">
    <property type="entry name" value="RnfH-like"/>
    <property type="match status" value="1"/>
</dbReference>
<evidence type="ECO:0000313" key="4">
    <source>
        <dbReference type="EMBL" id="OZI22596.1"/>
    </source>
</evidence>
<dbReference type="AlphaFoldDB" id="A0A261RC47"/>
<keyword evidence="5" id="KW-1185">Reference proteome</keyword>
<accession>A0A261RC47</accession>